<accession>A0ACC1N0B6</accession>
<proteinExistence type="predicted"/>
<evidence type="ECO:0000313" key="2">
    <source>
        <dbReference type="Proteomes" id="UP001143910"/>
    </source>
</evidence>
<comment type="caution">
    <text evidence="1">The sequence shown here is derived from an EMBL/GenBank/DDBJ whole genome shotgun (WGS) entry which is preliminary data.</text>
</comment>
<name>A0ACC1N0B6_9HYPO</name>
<protein>
    <submittedName>
        <fullName evidence="1">Uncharacterized protein</fullName>
    </submittedName>
</protein>
<sequence>MSAAFKKAAEDSKKLLAKPSNDELLELYALYKVGNAEDISAAPSPGMFDMKASTIANFTPYPLPPSRNHNLKPPPRPFSLLQNSLTYCFVRIQGKAKKNAWQKVVDEGISAETAQERYVALVEQLKAKLGFDENKIPEVVG</sequence>
<dbReference type="Proteomes" id="UP001143910">
    <property type="component" value="Unassembled WGS sequence"/>
</dbReference>
<reference evidence="1" key="1">
    <citation type="submission" date="2022-08" db="EMBL/GenBank/DDBJ databases">
        <title>Genome Sequence of Lecanicillium fungicola.</title>
        <authorList>
            <person name="Buettner E."/>
        </authorList>
    </citation>
    <scope>NUCLEOTIDE SEQUENCE</scope>
    <source>
        <strain evidence="1">Babe33</strain>
    </source>
</reference>
<gene>
    <name evidence="1" type="ORF">NQ176_g7013</name>
</gene>
<evidence type="ECO:0000313" key="1">
    <source>
        <dbReference type="EMBL" id="KAJ2972697.1"/>
    </source>
</evidence>
<organism evidence="1 2">
    <name type="scientific">Zarea fungicola</name>
    <dbReference type="NCBI Taxonomy" id="93591"/>
    <lineage>
        <taxon>Eukaryota</taxon>
        <taxon>Fungi</taxon>
        <taxon>Dikarya</taxon>
        <taxon>Ascomycota</taxon>
        <taxon>Pezizomycotina</taxon>
        <taxon>Sordariomycetes</taxon>
        <taxon>Hypocreomycetidae</taxon>
        <taxon>Hypocreales</taxon>
        <taxon>Cordycipitaceae</taxon>
        <taxon>Zarea</taxon>
    </lineage>
</organism>
<dbReference type="EMBL" id="JANJQO010001100">
    <property type="protein sequence ID" value="KAJ2972697.1"/>
    <property type="molecule type" value="Genomic_DNA"/>
</dbReference>
<keyword evidence="2" id="KW-1185">Reference proteome</keyword>